<evidence type="ECO:0000256" key="6">
    <source>
        <dbReference type="ARBA" id="ARBA00023065"/>
    </source>
</evidence>
<keyword evidence="7 12" id="KW-0472">Membrane</keyword>
<dbReference type="NCBIfam" id="TIGR01216">
    <property type="entry name" value="ATP_synt_epsi"/>
    <property type="match status" value="1"/>
</dbReference>
<sequence>MNKMEVQVVTPNGLVFDGEAGFVLAATPQGQLGIMANHQPIIAPLKISSLVIKEEKGGEVISEIAVNGGILEVRDNLVSILANSAECAEDIDVERAERAKERAEQRLEQAKEHHETDRMKRAEVALARAINRIHISKK</sequence>
<dbReference type="GO" id="GO:0046933">
    <property type="term" value="F:proton-transporting ATP synthase activity, rotational mechanism"/>
    <property type="evidence" value="ECO:0007669"/>
    <property type="project" value="UniProtKB-UniRule"/>
</dbReference>
<gene>
    <name evidence="12" type="primary">atpC</name>
    <name evidence="14" type="ORF">FA707_03995</name>
</gene>
<evidence type="ECO:0000256" key="11">
    <source>
        <dbReference type="ARBA" id="ARBA00031795"/>
    </source>
</evidence>
<evidence type="ECO:0000313" key="15">
    <source>
        <dbReference type="Proteomes" id="UP000298615"/>
    </source>
</evidence>
<keyword evidence="12" id="KW-1003">Cell membrane</keyword>
<dbReference type="Gene3D" id="2.60.15.10">
    <property type="entry name" value="F0F1 ATP synthase delta/epsilon subunit, N-terminal"/>
    <property type="match status" value="1"/>
</dbReference>
<dbReference type="OrthoDB" id="9804110at2"/>
<evidence type="ECO:0000256" key="2">
    <source>
        <dbReference type="ARBA" id="ARBA00004202"/>
    </source>
</evidence>
<keyword evidence="9 12" id="KW-0066">ATP synthesis</keyword>
<dbReference type="InterPro" id="IPR036794">
    <property type="entry name" value="ATP_F1_dsu/esu_C_sf"/>
</dbReference>
<organism evidence="14 15">
    <name type="scientific">Vagococcus zengguangii</name>
    <dbReference type="NCBI Taxonomy" id="2571750"/>
    <lineage>
        <taxon>Bacteria</taxon>
        <taxon>Bacillati</taxon>
        <taxon>Bacillota</taxon>
        <taxon>Bacilli</taxon>
        <taxon>Lactobacillales</taxon>
        <taxon>Enterococcaceae</taxon>
        <taxon>Vagococcus</taxon>
    </lineage>
</organism>
<keyword evidence="12" id="KW-0375">Hydrogen ion transport</keyword>
<evidence type="ECO:0000256" key="10">
    <source>
        <dbReference type="ARBA" id="ARBA00030215"/>
    </source>
</evidence>
<dbReference type="Pfam" id="PF02823">
    <property type="entry name" value="ATP-synt_DE_N"/>
    <property type="match status" value="1"/>
</dbReference>
<dbReference type="GO" id="GO:0005886">
    <property type="term" value="C:plasma membrane"/>
    <property type="evidence" value="ECO:0007669"/>
    <property type="project" value="UniProtKB-SubCell"/>
</dbReference>
<dbReference type="Proteomes" id="UP000298615">
    <property type="component" value="Chromosome"/>
</dbReference>
<protein>
    <recommendedName>
        <fullName evidence="4 12">ATP synthase epsilon chain</fullName>
    </recommendedName>
    <alternativeName>
        <fullName evidence="11 12">ATP synthase F1 sector epsilon subunit</fullName>
    </alternativeName>
    <alternativeName>
        <fullName evidence="10 12">F-ATPase epsilon subunit</fullName>
    </alternativeName>
</protein>
<evidence type="ECO:0000256" key="5">
    <source>
        <dbReference type="ARBA" id="ARBA00022448"/>
    </source>
</evidence>
<dbReference type="AlphaFoldDB" id="A0A4D7CT32"/>
<comment type="similarity">
    <text evidence="3 12 13">Belongs to the ATPase epsilon chain family.</text>
</comment>
<evidence type="ECO:0000256" key="1">
    <source>
        <dbReference type="ARBA" id="ARBA00003543"/>
    </source>
</evidence>
<proteinExistence type="inferred from homology"/>
<comment type="subcellular location">
    <subcellularLocation>
        <location evidence="2 12">Cell membrane</location>
        <topology evidence="2 12">Peripheral membrane protein</topology>
    </subcellularLocation>
</comment>
<dbReference type="KEGG" id="vao:FA707_03995"/>
<evidence type="ECO:0000256" key="8">
    <source>
        <dbReference type="ARBA" id="ARBA00023196"/>
    </source>
</evidence>
<keyword evidence="6 12" id="KW-0406">Ion transport</keyword>
<evidence type="ECO:0000256" key="13">
    <source>
        <dbReference type="RuleBase" id="RU003656"/>
    </source>
</evidence>
<dbReference type="NCBIfam" id="NF001846">
    <property type="entry name" value="PRK00571.1-3"/>
    <property type="match status" value="1"/>
</dbReference>
<dbReference type="GO" id="GO:0005524">
    <property type="term" value="F:ATP binding"/>
    <property type="evidence" value="ECO:0007669"/>
    <property type="project" value="UniProtKB-UniRule"/>
</dbReference>
<dbReference type="Pfam" id="PF00401">
    <property type="entry name" value="ATP-synt_DE"/>
    <property type="match status" value="1"/>
</dbReference>
<accession>A0A4D7CT32</accession>
<evidence type="ECO:0000256" key="3">
    <source>
        <dbReference type="ARBA" id="ARBA00005712"/>
    </source>
</evidence>
<keyword evidence="5 12" id="KW-0813">Transport</keyword>
<evidence type="ECO:0000313" key="14">
    <source>
        <dbReference type="EMBL" id="QCI86174.1"/>
    </source>
</evidence>
<dbReference type="HAMAP" id="MF_00530">
    <property type="entry name" value="ATP_synth_epsil_bac"/>
    <property type="match status" value="1"/>
</dbReference>
<dbReference type="PANTHER" id="PTHR13822">
    <property type="entry name" value="ATP SYNTHASE DELTA/EPSILON CHAIN"/>
    <property type="match status" value="1"/>
</dbReference>
<dbReference type="InterPro" id="IPR020547">
    <property type="entry name" value="ATP_synth_F1_esu_C"/>
</dbReference>
<dbReference type="RefSeq" id="WP_136953009.1">
    <property type="nucleotide sequence ID" value="NZ_CP039712.1"/>
</dbReference>
<name>A0A4D7CT32_9ENTE</name>
<dbReference type="InterPro" id="IPR001469">
    <property type="entry name" value="ATP_synth_F1_dsu/esu"/>
</dbReference>
<comment type="function">
    <text evidence="1 12">Produces ATP from ADP in the presence of a proton gradient across the membrane.</text>
</comment>
<evidence type="ECO:0000256" key="4">
    <source>
        <dbReference type="ARBA" id="ARBA00014480"/>
    </source>
</evidence>
<reference evidence="14 15" key="1">
    <citation type="submission" date="2019-04" db="EMBL/GenBank/DDBJ databases">
        <title>Vagococcus sp. nov., isolated from faeces of yaks (Bos grunniens).</title>
        <authorList>
            <person name="Ge Y."/>
        </authorList>
    </citation>
    <scope>NUCLEOTIDE SEQUENCE [LARGE SCALE GENOMIC DNA]</scope>
    <source>
        <strain evidence="14 15">MN-17</strain>
    </source>
</reference>
<comment type="subunit">
    <text evidence="12 13">F-type ATPases have 2 components, CF(1) - the catalytic core - and CF(0) - the membrane proton channel. CF(1) has five subunits: alpha(3), beta(3), gamma(1), delta(1), epsilon(1). CF(0) has three main subunits: a, b and c.</text>
</comment>
<keyword evidence="8 12" id="KW-0139">CF(1)</keyword>
<dbReference type="InterPro" id="IPR020546">
    <property type="entry name" value="ATP_synth_F1_dsu/esu_N"/>
</dbReference>
<keyword evidence="15" id="KW-1185">Reference proteome</keyword>
<dbReference type="PANTHER" id="PTHR13822:SF10">
    <property type="entry name" value="ATP SYNTHASE EPSILON CHAIN, CHLOROPLASTIC"/>
    <property type="match status" value="1"/>
</dbReference>
<evidence type="ECO:0000256" key="7">
    <source>
        <dbReference type="ARBA" id="ARBA00023136"/>
    </source>
</evidence>
<dbReference type="SUPFAM" id="SSF46604">
    <property type="entry name" value="Epsilon subunit of F1F0-ATP synthase C-terminal domain"/>
    <property type="match status" value="1"/>
</dbReference>
<dbReference type="GO" id="GO:0045259">
    <property type="term" value="C:proton-transporting ATP synthase complex"/>
    <property type="evidence" value="ECO:0007669"/>
    <property type="project" value="UniProtKB-KW"/>
</dbReference>
<dbReference type="InterPro" id="IPR036771">
    <property type="entry name" value="ATPsynth_dsu/esu_N"/>
</dbReference>
<evidence type="ECO:0000256" key="9">
    <source>
        <dbReference type="ARBA" id="ARBA00023310"/>
    </source>
</evidence>
<dbReference type="CDD" id="cd12152">
    <property type="entry name" value="F1-ATPase_delta"/>
    <property type="match status" value="1"/>
</dbReference>
<evidence type="ECO:0000256" key="12">
    <source>
        <dbReference type="HAMAP-Rule" id="MF_00530"/>
    </source>
</evidence>
<dbReference type="SUPFAM" id="SSF51344">
    <property type="entry name" value="Epsilon subunit of F1F0-ATP synthase N-terminal domain"/>
    <property type="match status" value="1"/>
</dbReference>
<dbReference type="EMBL" id="CP039712">
    <property type="protein sequence ID" value="QCI86174.1"/>
    <property type="molecule type" value="Genomic_DNA"/>
</dbReference>
<dbReference type="Gene3D" id="1.20.5.440">
    <property type="entry name" value="ATP synthase delta/epsilon subunit, C-terminal domain"/>
    <property type="match status" value="1"/>
</dbReference>